<evidence type="ECO:0000313" key="2">
    <source>
        <dbReference type="Proteomes" id="UP000245423"/>
    </source>
</evidence>
<sequence length="78" mass="9160">MLGIEPKIIFKGKSPKYKNRFEYKNLRWHTFKQFEAGRMYEIVNEGVFPFIKELNGDASSSFAKYMGDAMFQIPTPLM</sequence>
<accession>M1Z7U5</accession>
<dbReference type="HOGENOM" id="CLU_2615903_0_0_9"/>
<name>M1Z7U5_9FIRM</name>
<organism evidence="1 2">
    <name type="scientific">[Clostridium] ultunense Esp</name>
    <dbReference type="NCBI Taxonomy" id="1288971"/>
    <lineage>
        <taxon>Bacteria</taxon>
        <taxon>Bacillati</taxon>
        <taxon>Bacillota</taxon>
        <taxon>Tissierellia</taxon>
        <taxon>Tissierellales</taxon>
        <taxon>Tepidimicrobiaceae</taxon>
        <taxon>Schnuerera</taxon>
    </lineage>
</organism>
<protein>
    <submittedName>
        <fullName evidence="1">Uncharacterized protein</fullName>
    </submittedName>
</protein>
<dbReference type="Proteomes" id="UP000245423">
    <property type="component" value="Chromosome 1"/>
</dbReference>
<proteinExistence type="predicted"/>
<keyword evidence="2" id="KW-1185">Reference proteome</keyword>
<dbReference type="EMBL" id="LT669839">
    <property type="protein sequence ID" value="SHD76796.1"/>
    <property type="molecule type" value="Genomic_DNA"/>
</dbReference>
<evidence type="ECO:0000313" key="1">
    <source>
        <dbReference type="EMBL" id="SHD76796.1"/>
    </source>
</evidence>
<reference evidence="1 2" key="1">
    <citation type="submission" date="2016-11" db="EMBL/GenBank/DDBJ databases">
        <authorList>
            <person name="Manzoor S."/>
        </authorList>
    </citation>
    <scope>NUCLEOTIDE SEQUENCE [LARGE SCALE GENOMIC DNA]</scope>
    <source>
        <strain evidence="1">Clostridium ultunense strain Esp</strain>
    </source>
</reference>
<gene>
    <name evidence="1" type="ORF">CUESP1_1427</name>
</gene>
<dbReference type="AlphaFoldDB" id="M1Z7U5"/>